<sequence length="572" mass="63767">MVSSCRRARNLEPTHGEGKAWKRGAAAQKTRFPRVPRWVRRTDGDISAALLMKNYSSRTVCRDLLRSRNFLSGHSSPATLMDDIFIRLLTLTSRLSHRFIRFIEDLVYRDAERRPQHSQFPFDVLHQAASCHTHQAVTDNCSSSLSNSDACVCLCNSDRRESDRQRCFLVNVHSGILQKQGFFGGPPIVKGLTFPLHSFRLVCRSTLNSLRYLFIYAKHGYIQLCGFVSRVKTTLRGSSQDIGWLERTEGLPPVEDGTTRFMELLYDIRNGKHSLPNSFVYLLIPGLFSNHSPMYFVNTKKFFSKMGLACHIAKIHSEASVEKNAWELKKYIEELYWGSGKRVLILGHSKGGIDAAAALSIYWSDLKDKVAGLALAQSPYGGSPVASDILREGQVADKEARSILEFIVCKLIKGDIRALEDLTYEKRREFISKHRLPAEQIPLVSFHTEASVSPGVLATASHIAHAELLPAGFGTTEGWRVPVVAPVAAAMAACALHLRVRYGERSDGLVTRRDAEVPGSVAVRLERKLDHGWMVYASRRENRAEADACEMCEALLALLVEMGGLRAPGALG</sequence>
<dbReference type="InterPro" id="IPR029058">
    <property type="entry name" value="AB_hydrolase_fold"/>
</dbReference>
<dbReference type="AlphaFoldDB" id="A0A1D1ZEL9"/>
<gene>
    <name evidence="2" type="primary">Lcat_10</name>
    <name evidence="2" type="ORF">g.91596</name>
</gene>
<organism evidence="2">
    <name type="scientific">Anthurium amnicola</name>
    <dbReference type="NCBI Taxonomy" id="1678845"/>
    <lineage>
        <taxon>Eukaryota</taxon>
        <taxon>Viridiplantae</taxon>
        <taxon>Streptophyta</taxon>
        <taxon>Embryophyta</taxon>
        <taxon>Tracheophyta</taxon>
        <taxon>Spermatophyta</taxon>
        <taxon>Magnoliopsida</taxon>
        <taxon>Liliopsida</taxon>
        <taxon>Araceae</taxon>
        <taxon>Pothoideae</taxon>
        <taxon>Potheae</taxon>
        <taxon>Anthurium</taxon>
    </lineage>
</organism>
<dbReference type="PANTHER" id="PTHR31934">
    <property type="entry name" value="ALPHA/BETA-HYDROLASES SUPERFAMILY PROTEIN"/>
    <property type="match status" value="1"/>
</dbReference>
<evidence type="ECO:0000256" key="1">
    <source>
        <dbReference type="SAM" id="MobiDB-lite"/>
    </source>
</evidence>
<keyword evidence="2" id="KW-0808">Transferase</keyword>
<feature type="region of interest" description="Disordered" evidence="1">
    <location>
        <begin position="1"/>
        <end position="28"/>
    </location>
</feature>
<dbReference type="PANTHER" id="PTHR31934:SF5">
    <property type="entry name" value="OS05G0557900 PROTEIN"/>
    <property type="match status" value="1"/>
</dbReference>
<dbReference type="GO" id="GO:0016746">
    <property type="term" value="F:acyltransferase activity"/>
    <property type="evidence" value="ECO:0007669"/>
    <property type="project" value="UniProtKB-KW"/>
</dbReference>
<reference evidence="2" key="1">
    <citation type="submission" date="2015-07" db="EMBL/GenBank/DDBJ databases">
        <title>Transcriptome Assembly of Anthurium amnicola.</title>
        <authorList>
            <person name="Suzuki J."/>
        </authorList>
    </citation>
    <scope>NUCLEOTIDE SEQUENCE</scope>
</reference>
<keyword evidence="2" id="KW-0012">Acyltransferase</keyword>
<dbReference type="EMBL" id="GDJX01002639">
    <property type="protein sequence ID" value="JAT65297.1"/>
    <property type="molecule type" value="Transcribed_RNA"/>
</dbReference>
<feature type="compositionally biased region" description="Basic and acidic residues" evidence="1">
    <location>
        <begin position="9"/>
        <end position="20"/>
    </location>
</feature>
<dbReference type="Gene3D" id="3.40.50.1820">
    <property type="entry name" value="alpha/beta hydrolase"/>
    <property type="match status" value="1"/>
</dbReference>
<accession>A0A1D1ZEL9</accession>
<name>A0A1D1ZEL9_9ARAE</name>
<proteinExistence type="predicted"/>
<dbReference type="SUPFAM" id="SSF53474">
    <property type="entry name" value="alpha/beta-Hydrolases"/>
    <property type="match status" value="1"/>
</dbReference>
<evidence type="ECO:0000313" key="2">
    <source>
        <dbReference type="EMBL" id="JAT65297.1"/>
    </source>
</evidence>
<protein>
    <submittedName>
        <fullName evidence="2">Phosphatidylcholine-sterol acyltransferase</fullName>
    </submittedName>
</protein>